<feature type="non-terminal residue" evidence="2">
    <location>
        <position position="71"/>
    </location>
</feature>
<dbReference type="EMBL" id="ML180533">
    <property type="protein sequence ID" value="THU77155.1"/>
    <property type="molecule type" value="Genomic_DNA"/>
</dbReference>
<reference evidence="2 3" key="1">
    <citation type="journal article" date="2019" name="Nat. Ecol. Evol.">
        <title>Megaphylogeny resolves global patterns of mushroom evolution.</title>
        <authorList>
            <person name="Varga T."/>
            <person name="Krizsan K."/>
            <person name="Foldi C."/>
            <person name="Dima B."/>
            <person name="Sanchez-Garcia M."/>
            <person name="Sanchez-Ramirez S."/>
            <person name="Szollosi G.J."/>
            <person name="Szarkandi J.G."/>
            <person name="Papp V."/>
            <person name="Albert L."/>
            <person name="Andreopoulos W."/>
            <person name="Angelini C."/>
            <person name="Antonin V."/>
            <person name="Barry K.W."/>
            <person name="Bougher N.L."/>
            <person name="Buchanan P."/>
            <person name="Buyck B."/>
            <person name="Bense V."/>
            <person name="Catcheside P."/>
            <person name="Chovatia M."/>
            <person name="Cooper J."/>
            <person name="Damon W."/>
            <person name="Desjardin D."/>
            <person name="Finy P."/>
            <person name="Geml J."/>
            <person name="Haridas S."/>
            <person name="Hughes K."/>
            <person name="Justo A."/>
            <person name="Karasinski D."/>
            <person name="Kautmanova I."/>
            <person name="Kiss B."/>
            <person name="Kocsube S."/>
            <person name="Kotiranta H."/>
            <person name="LaButti K.M."/>
            <person name="Lechner B.E."/>
            <person name="Liimatainen K."/>
            <person name="Lipzen A."/>
            <person name="Lukacs Z."/>
            <person name="Mihaltcheva S."/>
            <person name="Morgado L.N."/>
            <person name="Niskanen T."/>
            <person name="Noordeloos M.E."/>
            <person name="Ohm R.A."/>
            <person name="Ortiz-Santana B."/>
            <person name="Ovrebo C."/>
            <person name="Racz N."/>
            <person name="Riley R."/>
            <person name="Savchenko A."/>
            <person name="Shiryaev A."/>
            <person name="Soop K."/>
            <person name="Spirin V."/>
            <person name="Szebenyi C."/>
            <person name="Tomsovsky M."/>
            <person name="Tulloss R.E."/>
            <person name="Uehling J."/>
            <person name="Grigoriev I.V."/>
            <person name="Vagvolgyi C."/>
            <person name="Papp T."/>
            <person name="Martin F.M."/>
            <person name="Miettinen O."/>
            <person name="Hibbett D.S."/>
            <person name="Nagy L.G."/>
        </authorList>
    </citation>
    <scope>NUCLEOTIDE SEQUENCE [LARGE SCALE GENOMIC DNA]</scope>
    <source>
        <strain evidence="2 3">CBS 962.96</strain>
    </source>
</reference>
<name>A0A4V4HAX1_DENBC</name>
<gene>
    <name evidence="2" type="ORF">K435DRAFT_586345</name>
</gene>
<proteinExistence type="predicted"/>
<keyword evidence="3" id="KW-1185">Reference proteome</keyword>
<feature type="region of interest" description="Disordered" evidence="1">
    <location>
        <begin position="30"/>
        <end position="51"/>
    </location>
</feature>
<evidence type="ECO:0000256" key="1">
    <source>
        <dbReference type="SAM" id="MobiDB-lite"/>
    </source>
</evidence>
<organism evidence="2 3">
    <name type="scientific">Dendrothele bispora (strain CBS 962.96)</name>
    <dbReference type="NCBI Taxonomy" id="1314807"/>
    <lineage>
        <taxon>Eukaryota</taxon>
        <taxon>Fungi</taxon>
        <taxon>Dikarya</taxon>
        <taxon>Basidiomycota</taxon>
        <taxon>Agaricomycotina</taxon>
        <taxon>Agaricomycetes</taxon>
        <taxon>Agaricomycetidae</taxon>
        <taxon>Agaricales</taxon>
        <taxon>Agaricales incertae sedis</taxon>
        <taxon>Dendrothele</taxon>
    </lineage>
</organism>
<evidence type="ECO:0000313" key="3">
    <source>
        <dbReference type="Proteomes" id="UP000297245"/>
    </source>
</evidence>
<protein>
    <submittedName>
        <fullName evidence="2">Uncharacterized protein</fullName>
    </submittedName>
</protein>
<sequence>KYKPVAIKVKPIKADLPAEFRIERNIIGDPLKDMPELPTNPPEFTPGKRYTQERKEIIDKNHPEGFLWPEE</sequence>
<dbReference type="OrthoDB" id="2941157at2759"/>
<feature type="non-terminal residue" evidence="2">
    <location>
        <position position="1"/>
    </location>
</feature>
<evidence type="ECO:0000313" key="2">
    <source>
        <dbReference type="EMBL" id="THU77155.1"/>
    </source>
</evidence>
<accession>A0A4V4HAX1</accession>
<dbReference type="AlphaFoldDB" id="A0A4V4HAX1"/>
<dbReference type="Proteomes" id="UP000297245">
    <property type="component" value="Unassembled WGS sequence"/>
</dbReference>